<dbReference type="Pfam" id="PF04055">
    <property type="entry name" value="Radical_SAM"/>
    <property type="match status" value="1"/>
</dbReference>
<proteinExistence type="predicted"/>
<dbReference type="PANTHER" id="PTHR43524">
    <property type="entry name" value="RADICAL SAM SUPERFAMILY PROTEIN"/>
    <property type="match status" value="1"/>
</dbReference>
<gene>
    <name evidence="7" type="ORF">LPT13_06840</name>
</gene>
<dbReference type="RefSeq" id="WP_242164910.1">
    <property type="nucleotide sequence ID" value="NZ_JAJMLW010000002.1"/>
</dbReference>
<feature type="domain" description="Radical SAM core" evidence="6">
    <location>
        <begin position="104"/>
        <end position="318"/>
    </location>
</feature>
<keyword evidence="8" id="KW-1185">Reference proteome</keyword>
<keyword evidence="3" id="KW-0408">Iron</keyword>
<dbReference type="InterPro" id="IPR023885">
    <property type="entry name" value="4Fe4S-binding_SPASM_dom"/>
</dbReference>
<feature type="region of interest" description="Disordered" evidence="5">
    <location>
        <begin position="509"/>
        <end position="530"/>
    </location>
</feature>
<evidence type="ECO:0000256" key="3">
    <source>
        <dbReference type="ARBA" id="ARBA00023004"/>
    </source>
</evidence>
<name>A0ABS9WGT0_9ACTN</name>
<dbReference type="InterPro" id="IPR007197">
    <property type="entry name" value="rSAM"/>
</dbReference>
<dbReference type="Gene3D" id="3.20.20.70">
    <property type="entry name" value="Aldolase class I"/>
    <property type="match status" value="1"/>
</dbReference>
<dbReference type="EMBL" id="JAJMLW010000002">
    <property type="protein sequence ID" value="MCI2242063.1"/>
    <property type="molecule type" value="Genomic_DNA"/>
</dbReference>
<protein>
    <submittedName>
        <fullName evidence="7">Radical SAM protein</fullName>
    </submittedName>
</protein>
<dbReference type="Proteomes" id="UP001430755">
    <property type="component" value="Unassembled WGS sequence"/>
</dbReference>
<sequence>MKPMDFAKRTAANKLVDYLCADPEQNMGKVMDKINAICPDSLFPAQREAFTHVMADPANNMYQLLMRVMGLNPAVRNDLIKTFLVDANLIAWGVQEKMRDKYQCNIPWAILLDPTSACNLRCTGCWAAEYGHKLNLTYDEIDSIIRQGKELGVHVYIYTGGEPLVRKHDLIRLCEAHPDCAFLCFTNSTLIDEEFCQDMIRVKNFVPAISAEGDEAATDGRRGAGVYQKVDAAMDLLRSHGLPFGVSICYTHDNAPSVASDEYFDWLIAKGALFAWIFSYMPVGAGAPTALMPDPADRERLYRFNRRVRETKPILTLDFQHDGEFVGGCIAGGRRYLHINAAGDVEPCVFIHYSNANIREMSLLDCLRSPIFMAYYEGQPFNDNLLRPCPMLENPDCLEEMVERSGAHCTDLQATESAHELAEKCRPQARAWAPVAERIWTDRDDPRAPFRARRYSGMADTDQDKFDRLGRTLHGAFDPDREVDEYALEPELDAELGRALDEGAALAQADEAVAAAEPDAEPAEPLRRAS</sequence>
<dbReference type="PROSITE" id="PS51918">
    <property type="entry name" value="RADICAL_SAM"/>
    <property type="match status" value="1"/>
</dbReference>
<keyword evidence="1" id="KW-0949">S-adenosyl-L-methionine</keyword>
<dbReference type="InterPro" id="IPR013785">
    <property type="entry name" value="Aldolase_TIM"/>
</dbReference>
<dbReference type="SFLD" id="SFLDG01067">
    <property type="entry name" value="SPASM/twitch_domain_containing"/>
    <property type="match status" value="1"/>
</dbReference>
<evidence type="ECO:0000256" key="5">
    <source>
        <dbReference type="SAM" id="MobiDB-lite"/>
    </source>
</evidence>
<dbReference type="Pfam" id="PF13186">
    <property type="entry name" value="SPASM"/>
    <property type="match status" value="1"/>
</dbReference>
<keyword evidence="2" id="KW-0479">Metal-binding</keyword>
<evidence type="ECO:0000313" key="7">
    <source>
        <dbReference type="EMBL" id="MCI2242063.1"/>
    </source>
</evidence>
<organism evidence="7 8">
    <name type="scientific">Adlercreutzia faecimuris</name>
    <dbReference type="NCBI Taxonomy" id="2897341"/>
    <lineage>
        <taxon>Bacteria</taxon>
        <taxon>Bacillati</taxon>
        <taxon>Actinomycetota</taxon>
        <taxon>Coriobacteriia</taxon>
        <taxon>Eggerthellales</taxon>
        <taxon>Eggerthellaceae</taxon>
        <taxon>Adlercreutzia</taxon>
    </lineage>
</organism>
<reference evidence="7" key="1">
    <citation type="submission" date="2021-11" db="EMBL/GenBank/DDBJ databases">
        <title>A Novel Adlercreutzia Species, isolated from a Allomyrina dichotoma larva feces.</title>
        <authorList>
            <person name="Suh M.K."/>
        </authorList>
    </citation>
    <scope>NUCLEOTIDE SEQUENCE</scope>
    <source>
        <strain evidence="7">JBNU-10</strain>
    </source>
</reference>
<evidence type="ECO:0000256" key="4">
    <source>
        <dbReference type="ARBA" id="ARBA00023014"/>
    </source>
</evidence>
<dbReference type="SUPFAM" id="SSF102114">
    <property type="entry name" value="Radical SAM enzymes"/>
    <property type="match status" value="1"/>
</dbReference>
<dbReference type="SFLD" id="SFLDS00029">
    <property type="entry name" value="Radical_SAM"/>
    <property type="match status" value="1"/>
</dbReference>
<dbReference type="CDD" id="cd21128">
    <property type="entry name" value="SPASM_rSAM"/>
    <property type="match status" value="1"/>
</dbReference>
<evidence type="ECO:0000256" key="2">
    <source>
        <dbReference type="ARBA" id="ARBA00022723"/>
    </source>
</evidence>
<comment type="caution">
    <text evidence="7">The sequence shown here is derived from an EMBL/GenBank/DDBJ whole genome shotgun (WGS) entry which is preliminary data.</text>
</comment>
<evidence type="ECO:0000256" key="1">
    <source>
        <dbReference type="ARBA" id="ARBA00022691"/>
    </source>
</evidence>
<accession>A0ABS9WGT0</accession>
<keyword evidence="4" id="KW-0411">Iron-sulfur</keyword>
<evidence type="ECO:0000313" key="8">
    <source>
        <dbReference type="Proteomes" id="UP001430755"/>
    </source>
</evidence>
<dbReference type="PANTHER" id="PTHR43524:SF1">
    <property type="entry name" value="RADICAL SAM SUPERFAMILY PROTEIN"/>
    <property type="match status" value="1"/>
</dbReference>
<dbReference type="InterPro" id="IPR058240">
    <property type="entry name" value="rSAM_sf"/>
</dbReference>
<dbReference type="CDD" id="cd01335">
    <property type="entry name" value="Radical_SAM"/>
    <property type="match status" value="1"/>
</dbReference>
<evidence type="ECO:0000259" key="6">
    <source>
        <dbReference type="PROSITE" id="PS51918"/>
    </source>
</evidence>